<proteinExistence type="predicted"/>
<feature type="region of interest" description="Disordered" evidence="1">
    <location>
        <begin position="1"/>
        <end position="21"/>
    </location>
</feature>
<organism evidence="3 4">
    <name type="scientific">Anopheles farauti</name>
    <dbReference type="NCBI Taxonomy" id="69004"/>
    <lineage>
        <taxon>Eukaryota</taxon>
        <taxon>Metazoa</taxon>
        <taxon>Ecdysozoa</taxon>
        <taxon>Arthropoda</taxon>
        <taxon>Hexapoda</taxon>
        <taxon>Insecta</taxon>
        <taxon>Pterygota</taxon>
        <taxon>Neoptera</taxon>
        <taxon>Endopterygota</taxon>
        <taxon>Diptera</taxon>
        <taxon>Nematocera</taxon>
        <taxon>Culicoidea</taxon>
        <taxon>Culicidae</taxon>
        <taxon>Anophelinae</taxon>
        <taxon>Anopheles</taxon>
    </lineage>
</organism>
<dbReference type="VEuPathDB" id="VectorBase:AFAF010943"/>
<protein>
    <recommendedName>
        <fullName evidence="2">Cyclic nucleotide-binding domain-containing protein</fullName>
    </recommendedName>
</protein>
<evidence type="ECO:0000313" key="3">
    <source>
        <dbReference type="EnsemblMetazoa" id="AFAF010943-PA"/>
    </source>
</evidence>
<accession>A0A182QIL9</accession>
<evidence type="ECO:0000313" key="4">
    <source>
        <dbReference type="Proteomes" id="UP000075886"/>
    </source>
</evidence>
<dbReference type="InterPro" id="IPR014710">
    <property type="entry name" value="RmlC-like_jellyroll"/>
</dbReference>
<reference evidence="3" key="2">
    <citation type="submission" date="2020-05" db="UniProtKB">
        <authorList>
            <consortium name="EnsemblMetazoa"/>
        </authorList>
    </citation>
    <scope>IDENTIFICATION</scope>
    <source>
        <strain evidence="3">FAR1</strain>
    </source>
</reference>
<dbReference type="InterPro" id="IPR000595">
    <property type="entry name" value="cNMP-bd_dom"/>
</dbReference>
<dbReference type="PROSITE" id="PS50042">
    <property type="entry name" value="CNMP_BINDING_3"/>
    <property type="match status" value="1"/>
</dbReference>
<keyword evidence="4" id="KW-1185">Reference proteome</keyword>
<dbReference type="STRING" id="69004.A0A182QIL9"/>
<dbReference type="SUPFAM" id="SSF51206">
    <property type="entry name" value="cAMP-binding domain-like"/>
    <property type="match status" value="1"/>
</dbReference>
<dbReference type="EnsemblMetazoa" id="AFAF010943-RA">
    <property type="protein sequence ID" value="AFAF010943-PA"/>
    <property type="gene ID" value="AFAF010943"/>
</dbReference>
<evidence type="ECO:0000256" key="1">
    <source>
        <dbReference type="SAM" id="MobiDB-lite"/>
    </source>
</evidence>
<evidence type="ECO:0000259" key="2">
    <source>
        <dbReference type="PROSITE" id="PS50042"/>
    </source>
</evidence>
<dbReference type="InterPro" id="IPR018490">
    <property type="entry name" value="cNMP-bd_dom_sf"/>
</dbReference>
<sequence length="159" mass="18015">MPRMSEMHRRMSRPGAGNRNECVPPRTVDIILNHDDLPPALAKMFHLGVGVCFEDDEPPTTLGRRPCDRNLRDCELISCRLRRVEPLCRLPGSALQQLAMCGFYEDLEKGVTLFRAGEQGRYWYAVLGGQLEVRYHAADTKDGKSSNSSGCKQYNFILR</sequence>
<dbReference type="EMBL" id="AXCN02000551">
    <property type="status" value="NOT_ANNOTATED_CDS"/>
    <property type="molecule type" value="Genomic_DNA"/>
</dbReference>
<dbReference type="Proteomes" id="UP000075886">
    <property type="component" value="Unassembled WGS sequence"/>
</dbReference>
<feature type="domain" description="Cyclic nucleotide-binding" evidence="2">
    <location>
        <begin position="104"/>
        <end position="133"/>
    </location>
</feature>
<name>A0A182QIL9_9DIPT</name>
<reference evidence="4" key="1">
    <citation type="submission" date="2014-01" db="EMBL/GenBank/DDBJ databases">
        <title>The Genome Sequence of Anopheles farauti FAR1 (V2).</title>
        <authorList>
            <consortium name="The Broad Institute Genomics Platform"/>
            <person name="Neafsey D.E."/>
            <person name="Besansky N."/>
            <person name="Howell P."/>
            <person name="Walton C."/>
            <person name="Young S.K."/>
            <person name="Zeng Q."/>
            <person name="Gargeya S."/>
            <person name="Fitzgerald M."/>
            <person name="Haas B."/>
            <person name="Abouelleil A."/>
            <person name="Allen A.W."/>
            <person name="Alvarado L."/>
            <person name="Arachchi H.M."/>
            <person name="Berlin A.M."/>
            <person name="Chapman S.B."/>
            <person name="Gainer-Dewar J."/>
            <person name="Goldberg J."/>
            <person name="Griggs A."/>
            <person name="Gujja S."/>
            <person name="Hansen M."/>
            <person name="Howarth C."/>
            <person name="Imamovic A."/>
            <person name="Ireland A."/>
            <person name="Larimer J."/>
            <person name="McCowan C."/>
            <person name="Murphy C."/>
            <person name="Pearson M."/>
            <person name="Poon T.W."/>
            <person name="Priest M."/>
            <person name="Roberts A."/>
            <person name="Saif S."/>
            <person name="Shea T."/>
            <person name="Sisk P."/>
            <person name="Sykes S."/>
            <person name="Wortman J."/>
            <person name="Nusbaum C."/>
            <person name="Birren B."/>
        </authorList>
    </citation>
    <scope>NUCLEOTIDE SEQUENCE [LARGE SCALE GENOMIC DNA]</scope>
    <source>
        <strain evidence="4">FAR1</strain>
    </source>
</reference>
<dbReference type="Gene3D" id="2.60.120.10">
    <property type="entry name" value="Jelly Rolls"/>
    <property type="match status" value="1"/>
</dbReference>
<dbReference type="AlphaFoldDB" id="A0A182QIL9"/>